<dbReference type="PANTHER" id="PTHR10815">
    <property type="entry name" value="METHYLATED-DNA--PROTEIN-CYSTEINE METHYLTRANSFERASE"/>
    <property type="match status" value="1"/>
</dbReference>
<dbReference type="SUPFAM" id="SSF46767">
    <property type="entry name" value="Methylated DNA-protein cysteine methyltransferase, C-terminal domain"/>
    <property type="match status" value="1"/>
</dbReference>
<evidence type="ECO:0000313" key="8">
    <source>
        <dbReference type="EMBL" id="ALU12076.1"/>
    </source>
</evidence>
<protein>
    <submittedName>
        <fullName evidence="8">Methylated-DNA-protein-cysteine methyltransferase</fullName>
    </submittedName>
</protein>
<dbReference type="Pfam" id="PF01035">
    <property type="entry name" value="DNA_binding_1"/>
    <property type="match status" value="1"/>
</dbReference>
<dbReference type="NCBIfam" id="TIGR00589">
    <property type="entry name" value="ogt"/>
    <property type="match status" value="1"/>
</dbReference>
<accession>A0A0U3G185</accession>
<evidence type="ECO:0000256" key="6">
    <source>
        <dbReference type="ARBA" id="ARBA00049348"/>
    </source>
</evidence>
<dbReference type="InterPro" id="IPR036388">
    <property type="entry name" value="WH-like_DNA-bd_sf"/>
</dbReference>
<dbReference type="PATRIC" id="fig|940295.4.peg.1528"/>
<dbReference type="GO" id="GO:0003908">
    <property type="term" value="F:methylated-DNA-[protein]-cysteine S-methyltransferase activity"/>
    <property type="evidence" value="ECO:0007669"/>
    <property type="project" value="UniProtKB-EC"/>
</dbReference>
<dbReference type="PROSITE" id="PS00374">
    <property type="entry name" value="MGMT"/>
    <property type="match status" value="1"/>
</dbReference>
<sequence length="106" mass="11943">MGTLDKTTKRELLEVILNLVPIGKVVTYSDLANILNTHPRAIAKMLASNEKLIVVPCHRVVPKDLDVGGYKLGREFKKRLLELEGVRFCKMKICNESLIKLSDILL</sequence>
<evidence type="ECO:0000256" key="3">
    <source>
        <dbReference type="ARBA" id="ARBA00022679"/>
    </source>
</evidence>
<dbReference type="InterPro" id="IPR036217">
    <property type="entry name" value="MethylDNA_cys_MeTrfase_DNAb"/>
</dbReference>
<dbReference type="CDD" id="cd06445">
    <property type="entry name" value="ATase"/>
    <property type="match status" value="1"/>
</dbReference>
<evidence type="ECO:0000256" key="4">
    <source>
        <dbReference type="ARBA" id="ARBA00022763"/>
    </source>
</evidence>
<keyword evidence="4" id="KW-0227">DNA damage</keyword>
<evidence type="ECO:0000313" key="9">
    <source>
        <dbReference type="Proteomes" id="UP000060778"/>
    </source>
</evidence>
<dbReference type="InterPro" id="IPR001497">
    <property type="entry name" value="MethylDNA_cys_MeTrfase_AS"/>
</dbReference>
<comment type="catalytic activity">
    <reaction evidence="1">
        <text>a 4-O-methyl-thymidine in DNA + L-cysteinyl-[protein] = a thymidine in DNA + S-methyl-L-cysteinyl-[protein]</text>
        <dbReference type="Rhea" id="RHEA:53428"/>
        <dbReference type="Rhea" id="RHEA-COMP:10131"/>
        <dbReference type="Rhea" id="RHEA-COMP:10132"/>
        <dbReference type="Rhea" id="RHEA-COMP:13555"/>
        <dbReference type="Rhea" id="RHEA-COMP:13556"/>
        <dbReference type="ChEBI" id="CHEBI:29950"/>
        <dbReference type="ChEBI" id="CHEBI:82612"/>
        <dbReference type="ChEBI" id="CHEBI:137386"/>
        <dbReference type="ChEBI" id="CHEBI:137387"/>
        <dbReference type="EC" id="2.1.1.63"/>
    </reaction>
</comment>
<dbReference type="PANTHER" id="PTHR10815:SF13">
    <property type="entry name" value="METHYLATED-DNA--PROTEIN-CYSTEINE METHYLTRANSFERASE"/>
    <property type="match status" value="1"/>
</dbReference>
<dbReference type="OrthoDB" id="372118at2157"/>
<evidence type="ECO:0000256" key="2">
    <source>
        <dbReference type="ARBA" id="ARBA00022603"/>
    </source>
</evidence>
<name>A0A0U3G185_9CREN</name>
<gene>
    <name evidence="8" type="ORF">EYM_07840</name>
</gene>
<dbReference type="Proteomes" id="UP000060778">
    <property type="component" value="Chromosome"/>
</dbReference>
<evidence type="ECO:0000259" key="7">
    <source>
        <dbReference type="Pfam" id="PF01035"/>
    </source>
</evidence>
<dbReference type="AlphaFoldDB" id="A0A0U3G185"/>
<dbReference type="KEGG" id="iis:EYM_07840"/>
<keyword evidence="5" id="KW-0234">DNA repair</keyword>
<dbReference type="RefSeq" id="WP_075050520.1">
    <property type="nucleotide sequence ID" value="NZ_CP006867.1"/>
</dbReference>
<keyword evidence="3 8" id="KW-0808">Transferase</keyword>
<dbReference type="GeneID" id="30680940"/>
<feature type="domain" description="Methylated-DNA-[protein]-cysteine S-methyltransferase DNA binding" evidence="7">
    <location>
        <begin position="16"/>
        <end position="86"/>
    </location>
</feature>
<comment type="catalytic activity">
    <reaction evidence="6">
        <text>a 6-O-methyl-2'-deoxyguanosine in DNA + L-cysteinyl-[protein] = S-methyl-L-cysteinyl-[protein] + a 2'-deoxyguanosine in DNA</text>
        <dbReference type="Rhea" id="RHEA:24000"/>
        <dbReference type="Rhea" id="RHEA-COMP:10131"/>
        <dbReference type="Rhea" id="RHEA-COMP:10132"/>
        <dbReference type="Rhea" id="RHEA-COMP:11367"/>
        <dbReference type="Rhea" id="RHEA-COMP:11368"/>
        <dbReference type="ChEBI" id="CHEBI:29950"/>
        <dbReference type="ChEBI" id="CHEBI:82612"/>
        <dbReference type="ChEBI" id="CHEBI:85445"/>
        <dbReference type="ChEBI" id="CHEBI:85448"/>
        <dbReference type="EC" id="2.1.1.63"/>
    </reaction>
</comment>
<reference evidence="8 9" key="1">
    <citation type="submission" date="2013-11" db="EMBL/GenBank/DDBJ databases">
        <title>Comparative genomics of Ignicoccus.</title>
        <authorList>
            <person name="Podar M."/>
        </authorList>
    </citation>
    <scope>NUCLEOTIDE SEQUENCE [LARGE SCALE GENOMIC DNA]</scope>
    <source>
        <strain evidence="8 9">DSM 13165</strain>
    </source>
</reference>
<dbReference type="STRING" id="940295.EYM_07840"/>
<dbReference type="Gene3D" id="1.10.10.10">
    <property type="entry name" value="Winged helix-like DNA-binding domain superfamily/Winged helix DNA-binding domain"/>
    <property type="match status" value="1"/>
</dbReference>
<organism evidence="8 9">
    <name type="scientific">Ignicoccus islandicus DSM 13165</name>
    <dbReference type="NCBI Taxonomy" id="940295"/>
    <lineage>
        <taxon>Archaea</taxon>
        <taxon>Thermoproteota</taxon>
        <taxon>Thermoprotei</taxon>
        <taxon>Desulfurococcales</taxon>
        <taxon>Desulfurococcaceae</taxon>
        <taxon>Ignicoccus</taxon>
    </lineage>
</organism>
<keyword evidence="9" id="KW-1185">Reference proteome</keyword>
<dbReference type="GO" id="GO:0032259">
    <property type="term" value="P:methylation"/>
    <property type="evidence" value="ECO:0007669"/>
    <property type="project" value="UniProtKB-KW"/>
</dbReference>
<evidence type="ECO:0000256" key="1">
    <source>
        <dbReference type="ARBA" id="ARBA00001286"/>
    </source>
</evidence>
<evidence type="ECO:0000256" key="5">
    <source>
        <dbReference type="ARBA" id="ARBA00023204"/>
    </source>
</evidence>
<dbReference type="GO" id="GO:0006281">
    <property type="term" value="P:DNA repair"/>
    <property type="evidence" value="ECO:0007669"/>
    <property type="project" value="UniProtKB-KW"/>
</dbReference>
<keyword evidence="2 8" id="KW-0489">Methyltransferase</keyword>
<dbReference type="EMBL" id="CP006867">
    <property type="protein sequence ID" value="ALU12076.1"/>
    <property type="molecule type" value="Genomic_DNA"/>
</dbReference>
<dbReference type="InterPro" id="IPR014048">
    <property type="entry name" value="MethylDNA_cys_MeTrfase_DNA-bd"/>
</dbReference>
<proteinExistence type="predicted"/>